<dbReference type="InterPro" id="IPR036259">
    <property type="entry name" value="MFS_trans_sf"/>
</dbReference>
<organism evidence="7 8">
    <name type="scientific">Discina gigas</name>
    <dbReference type="NCBI Taxonomy" id="1032678"/>
    <lineage>
        <taxon>Eukaryota</taxon>
        <taxon>Fungi</taxon>
        <taxon>Dikarya</taxon>
        <taxon>Ascomycota</taxon>
        <taxon>Pezizomycotina</taxon>
        <taxon>Pezizomycetes</taxon>
        <taxon>Pezizales</taxon>
        <taxon>Discinaceae</taxon>
        <taxon>Discina</taxon>
    </lineage>
</organism>
<evidence type="ECO:0000256" key="2">
    <source>
        <dbReference type="ARBA" id="ARBA00022448"/>
    </source>
</evidence>
<evidence type="ECO:0000313" key="8">
    <source>
        <dbReference type="Proteomes" id="UP001447188"/>
    </source>
</evidence>
<dbReference type="Pfam" id="PF07690">
    <property type="entry name" value="MFS_1"/>
    <property type="match status" value="1"/>
</dbReference>
<keyword evidence="2" id="KW-0813">Transport</keyword>
<evidence type="ECO:0000256" key="5">
    <source>
        <dbReference type="ARBA" id="ARBA00023136"/>
    </source>
</evidence>
<keyword evidence="4 6" id="KW-1133">Transmembrane helix</keyword>
<reference evidence="7 8" key="1">
    <citation type="submission" date="2024-02" db="EMBL/GenBank/DDBJ databases">
        <title>Discinaceae phylogenomics.</title>
        <authorList>
            <person name="Dirks A.C."/>
            <person name="James T.Y."/>
        </authorList>
    </citation>
    <scope>NUCLEOTIDE SEQUENCE [LARGE SCALE GENOMIC DNA]</scope>
    <source>
        <strain evidence="7 8">ACD0624</strain>
    </source>
</reference>
<dbReference type="EMBL" id="JBBBZM010000004">
    <property type="protein sequence ID" value="KAL0640292.1"/>
    <property type="molecule type" value="Genomic_DNA"/>
</dbReference>
<feature type="transmembrane region" description="Helical" evidence="6">
    <location>
        <begin position="504"/>
        <end position="524"/>
    </location>
</feature>
<feature type="transmembrane region" description="Helical" evidence="6">
    <location>
        <begin position="231"/>
        <end position="253"/>
    </location>
</feature>
<feature type="transmembrane region" description="Helical" evidence="6">
    <location>
        <begin position="103"/>
        <end position="123"/>
    </location>
</feature>
<comment type="caution">
    <text evidence="7">The sequence shown here is derived from an EMBL/GenBank/DDBJ whole genome shotgun (WGS) entry which is preliminary data.</text>
</comment>
<sequence length="551" mass="60072">MSVLSLCSENSLGIHVTDMGMEDEEYRSPLFEKYGVEVTEEEAEEEEHKLLEKVDGETSTKNRKQLWLIYSLHLAEAIVASSLQPQLYMLLRDSQLCGSVNSAYWTGLVETVFALGSIAGLYWGWMGDKLGRRPVALIGMLGLSISCVAMGFSNGLLSCCLIRAFCGLMSSSIRVSTATMIGDVSGTPSSKARNFSKLPLVATGGVVGPLLQAALAHRFSSNNEIWKRFPILSSQLACASLMFIIFLINLVFLKETLPSIACSTVEGSDEETQPLYGRRSVSSEFLTEKDSFLGQAAEFPATPHHRTTFFKNDRPDPIKFREIMKAPSLMILLASYSFLSLHSASFDQLLPLLGNSPTEHGGLGLPCFFLSFVVLFAGVSAGTVIYLGFARSVQRLGLLRLYRLCCWVFPLIYIATPLVSKVARSSEIAVWISSASSIFTKTLVTGFAQTLVVFLVTNASPDAYSLGSIMGFMQGASVFRSLAVAGTGVAFSLSDDVSIEMTNYSLWAAMAIVSLGGAAVAYFVRDHPTVRDYSSSLKWEVCYESQEDLSL</sequence>
<proteinExistence type="predicted"/>
<keyword evidence="8" id="KW-1185">Reference proteome</keyword>
<dbReference type="SUPFAM" id="SSF103473">
    <property type="entry name" value="MFS general substrate transporter"/>
    <property type="match status" value="1"/>
</dbReference>
<feature type="transmembrane region" description="Helical" evidence="6">
    <location>
        <begin position="469"/>
        <end position="492"/>
    </location>
</feature>
<evidence type="ECO:0000256" key="1">
    <source>
        <dbReference type="ARBA" id="ARBA00004141"/>
    </source>
</evidence>
<dbReference type="PANTHER" id="PTHR23504:SF6">
    <property type="entry name" value="MULTIDRUG TRANSPORTER, PUTATIVE (AFU_ORTHOLOGUE AFUA_4G08740)-RELATED"/>
    <property type="match status" value="1"/>
</dbReference>
<evidence type="ECO:0008006" key="9">
    <source>
        <dbReference type="Google" id="ProtNLM"/>
    </source>
</evidence>
<evidence type="ECO:0000256" key="4">
    <source>
        <dbReference type="ARBA" id="ARBA00022989"/>
    </source>
</evidence>
<dbReference type="InterPro" id="IPR011701">
    <property type="entry name" value="MFS"/>
</dbReference>
<name>A0ABR3GWG2_9PEZI</name>
<protein>
    <recommendedName>
        <fullName evidence="9">MFS general substrate transporter</fullName>
    </recommendedName>
</protein>
<feature type="transmembrane region" description="Helical" evidence="6">
    <location>
        <begin position="198"/>
        <end position="219"/>
    </location>
</feature>
<evidence type="ECO:0000256" key="3">
    <source>
        <dbReference type="ARBA" id="ARBA00022692"/>
    </source>
</evidence>
<keyword evidence="5 6" id="KW-0472">Membrane</keyword>
<feature type="transmembrane region" description="Helical" evidence="6">
    <location>
        <begin position="431"/>
        <end position="457"/>
    </location>
</feature>
<feature type="transmembrane region" description="Helical" evidence="6">
    <location>
        <begin position="363"/>
        <end position="389"/>
    </location>
</feature>
<comment type="subcellular location">
    <subcellularLocation>
        <location evidence="1">Membrane</location>
        <topology evidence="1">Multi-pass membrane protein</topology>
    </subcellularLocation>
</comment>
<evidence type="ECO:0000256" key="6">
    <source>
        <dbReference type="SAM" id="Phobius"/>
    </source>
</evidence>
<feature type="transmembrane region" description="Helical" evidence="6">
    <location>
        <begin position="135"/>
        <end position="156"/>
    </location>
</feature>
<keyword evidence="3 6" id="KW-0812">Transmembrane</keyword>
<feature type="transmembrane region" description="Helical" evidence="6">
    <location>
        <begin position="323"/>
        <end position="343"/>
    </location>
</feature>
<feature type="transmembrane region" description="Helical" evidence="6">
    <location>
        <begin position="401"/>
        <end position="419"/>
    </location>
</feature>
<dbReference type="Proteomes" id="UP001447188">
    <property type="component" value="Unassembled WGS sequence"/>
</dbReference>
<dbReference type="PANTHER" id="PTHR23504">
    <property type="entry name" value="MAJOR FACILITATOR SUPERFAMILY DOMAIN-CONTAINING PROTEIN 10"/>
    <property type="match status" value="1"/>
</dbReference>
<dbReference type="Gene3D" id="1.20.1250.20">
    <property type="entry name" value="MFS general substrate transporter like domains"/>
    <property type="match status" value="1"/>
</dbReference>
<accession>A0ABR3GWG2</accession>
<evidence type="ECO:0000313" key="7">
    <source>
        <dbReference type="EMBL" id="KAL0640292.1"/>
    </source>
</evidence>
<gene>
    <name evidence="7" type="ORF">Q9L58_000572</name>
</gene>